<name>A0A0C4EDB6_MAGP6</name>
<protein>
    <submittedName>
        <fullName evidence="1 2">Uncharacterized protein</fullName>
    </submittedName>
</protein>
<reference evidence="2" key="5">
    <citation type="submission" date="2015-06" db="UniProtKB">
        <authorList>
            <consortium name="EnsemblFungi"/>
        </authorList>
    </citation>
    <scope>IDENTIFICATION</scope>
    <source>
        <strain evidence="2">ATCC 64411</strain>
    </source>
</reference>
<dbReference type="InterPro" id="IPR015424">
    <property type="entry name" value="PyrdxlP-dep_Trfase"/>
</dbReference>
<gene>
    <name evidence="1" type="ORF">MAPG_10711</name>
</gene>
<proteinExistence type="predicted"/>
<dbReference type="OMA" id="PRANEFW"/>
<accession>A0A0C4EDB6</accession>
<dbReference type="PANTHER" id="PTHR30244">
    <property type="entry name" value="TRANSAMINASE"/>
    <property type="match status" value="1"/>
</dbReference>
<dbReference type="STRING" id="644358.A0A0C4EDB6"/>
<organism evidence="2 3">
    <name type="scientific">Magnaporthiopsis poae (strain ATCC 64411 / 73-15)</name>
    <name type="common">Kentucky bluegrass fungus</name>
    <name type="synonym">Magnaporthe poae</name>
    <dbReference type="NCBI Taxonomy" id="644358"/>
    <lineage>
        <taxon>Eukaryota</taxon>
        <taxon>Fungi</taxon>
        <taxon>Dikarya</taxon>
        <taxon>Ascomycota</taxon>
        <taxon>Pezizomycotina</taxon>
        <taxon>Sordariomycetes</taxon>
        <taxon>Sordariomycetidae</taxon>
        <taxon>Magnaporthales</taxon>
        <taxon>Magnaporthaceae</taxon>
        <taxon>Magnaporthiopsis</taxon>
    </lineage>
</organism>
<dbReference type="Gene3D" id="3.90.1150.10">
    <property type="entry name" value="Aspartate Aminotransferase, domain 1"/>
    <property type="match status" value="1"/>
</dbReference>
<dbReference type="PANTHER" id="PTHR30244:SF34">
    <property type="entry name" value="DTDP-4-AMINO-4,6-DIDEOXYGALACTOSE TRANSAMINASE"/>
    <property type="match status" value="1"/>
</dbReference>
<dbReference type="EnsemblFungi" id="MAPG_10711T0">
    <property type="protein sequence ID" value="MAPG_10711T0"/>
    <property type="gene ID" value="MAPG_10711"/>
</dbReference>
<sequence>MRGLQAPAVAGAGVEGWLPSRHRPHGASGCWGSPSPGPSPCNQVRRVDRYAAFPVYSFHATSSPAMQFGIIPKFCDAAEDGTISPKAISSAITPRTKAIVVTHMWGVPCDMRAICEILERHPHILLFEDCSHAHGAKVDGKLVGTFGDAAAWSLQGQKIISGGEGGITLTKHAGLYHRQLLWGHYNKRCRAEIPEDHPLSSFSLTGAGAKNRAHPLAVAVALTQLRRLDTILRFKRLHFDVVVELFVRELHARGLGEVDIPKSTGLLHREPLYTSPQKMFPHLYTRWVARRLGTARQFPVAQAFYDEAIKIPVWASREDQETVDHYVNVICDVARELGSQTADTQSKT</sequence>
<dbReference type="eggNOG" id="ENOG502RAKS">
    <property type="taxonomic scope" value="Eukaryota"/>
</dbReference>
<dbReference type="SUPFAM" id="SSF53383">
    <property type="entry name" value="PLP-dependent transferases"/>
    <property type="match status" value="1"/>
</dbReference>
<keyword evidence="3" id="KW-1185">Reference proteome</keyword>
<evidence type="ECO:0000313" key="2">
    <source>
        <dbReference type="EnsemblFungi" id="MAPG_10711T0"/>
    </source>
</evidence>
<dbReference type="GO" id="GO:0008483">
    <property type="term" value="F:transaminase activity"/>
    <property type="evidence" value="ECO:0007669"/>
    <property type="project" value="TreeGrafter"/>
</dbReference>
<evidence type="ECO:0000313" key="1">
    <source>
        <dbReference type="EMBL" id="KLU91762.1"/>
    </source>
</evidence>
<dbReference type="InterPro" id="IPR015422">
    <property type="entry name" value="PyrdxlP-dep_Trfase_small"/>
</dbReference>
<dbReference type="Pfam" id="PF01041">
    <property type="entry name" value="DegT_DnrJ_EryC1"/>
    <property type="match status" value="1"/>
</dbReference>
<dbReference type="AlphaFoldDB" id="A0A0C4EDB6"/>
<dbReference type="Proteomes" id="UP000011715">
    <property type="component" value="Unassembled WGS sequence"/>
</dbReference>
<dbReference type="GO" id="GO:0000271">
    <property type="term" value="P:polysaccharide biosynthetic process"/>
    <property type="evidence" value="ECO:0007669"/>
    <property type="project" value="TreeGrafter"/>
</dbReference>
<dbReference type="InterPro" id="IPR000653">
    <property type="entry name" value="DegT/StrS_aminotransferase"/>
</dbReference>
<reference evidence="1" key="1">
    <citation type="submission" date="2010-05" db="EMBL/GenBank/DDBJ databases">
        <title>The Genome Sequence of Magnaporthe poae strain ATCC 64411.</title>
        <authorList>
            <consortium name="The Broad Institute Genome Sequencing Platform"/>
            <consortium name="Broad Institute Genome Sequencing Center for Infectious Disease"/>
            <person name="Ma L.-J."/>
            <person name="Dead R."/>
            <person name="Young S."/>
            <person name="Zeng Q."/>
            <person name="Koehrsen M."/>
            <person name="Alvarado L."/>
            <person name="Berlin A."/>
            <person name="Chapman S.B."/>
            <person name="Chen Z."/>
            <person name="Freedman E."/>
            <person name="Gellesch M."/>
            <person name="Goldberg J."/>
            <person name="Griggs A."/>
            <person name="Gujja S."/>
            <person name="Heilman E.R."/>
            <person name="Heiman D."/>
            <person name="Hepburn T."/>
            <person name="Howarth C."/>
            <person name="Jen D."/>
            <person name="Larson L."/>
            <person name="Mehta T."/>
            <person name="Neiman D."/>
            <person name="Pearson M."/>
            <person name="Roberts A."/>
            <person name="Saif S."/>
            <person name="Shea T."/>
            <person name="Shenoy N."/>
            <person name="Sisk P."/>
            <person name="Stolte C."/>
            <person name="Sykes S."/>
            <person name="Walk T."/>
            <person name="White J."/>
            <person name="Yandava C."/>
            <person name="Haas B."/>
            <person name="Nusbaum C."/>
            <person name="Birren B."/>
        </authorList>
    </citation>
    <scope>NUCLEOTIDE SEQUENCE</scope>
    <source>
        <strain evidence="1">ATCC 64411</strain>
    </source>
</reference>
<dbReference type="EMBL" id="GL876978">
    <property type="protein sequence ID" value="KLU91762.1"/>
    <property type="molecule type" value="Genomic_DNA"/>
</dbReference>
<dbReference type="InterPro" id="IPR015421">
    <property type="entry name" value="PyrdxlP-dep_Trfase_major"/>
</dbReference>
<dbReference type="GO" id="GO:0030170">
    <property type="term" value="F:pyridoxal phosphate binding"/>
    <property type="evidence" value="ECO:0007669"/>
    <property type="project" value="TreeGrafter"/>
</dbReference>
<dbReference type="OrthoDB" id="416253at2759"/>
<dbReference type="Gene3D" id="3.40.640.10">
    <property type="entry name" value="Type I PLP-dependent aspartate aminotransferase-like (Major domain)"/>
    <property type="match status" value="1"/>
</dbReference>
<dbReference type="EMBL" id="ADBL01002649">
    <property type="status" value="NOT_ANNOTATED_CDS"/>
    <property type="molecule type" value="Genomic_DNA"/>
</dbReference>
<reference evidence="1" key="3">
    <citation type="submission" date="2011-03" db="EMBL/GenBank/DDBJ databases">
        <title>Annotation of Magnaporthe poae ATCC 64411.</title>
        <authorList>
            <person name="Ma L.-J."/>
            <person name="Dead R."/>
            <person name="Young S.K."/>
            <person name="Zeng Q."/>
            <person name="Gargeya S."/>
            <person name="Fitzgerald M."/>
            <person name="Haas B."/>
            <person name="Abouelleil A."/>
            <person name="Alvarado L."/>
            <person name="Arachchi H.M."/>
            <person name="Berlin A."/>
            <person name="Brown A."/>
            <person name="Chapman S.B."/>
            <person name="Chen Z."/>
            <person name="Dunbar C."/>
            <person name="Freedman E."/>
            <person name="Gearin G."/>
            <person name="Gellesch M."/>
            <person name="Goldberg J."/>
            <person name="Griggs A."/>
            <person name="Gujja S."/>
            <person name="Heiman D."/>
            <person name="Howarth C."/>
            <person name="Larson L."/>
            <person name="Lui A."/>
            <person name="MacDonald P.J.P."/>
            <person name="Mehta T."/>
            <person name="Montmayeur A."/>
            <person name="Murphy C."/>
            <person name="Neiman D."/>
            <person name="Pearson M."/>
            <person name="Priest M."/>
            <person name="Roberts A."/>
            <person name="Saif S."/>
            <person name="Shea T."/>
            <person name="Shenoy N."/>
            <person name="Sisk P."/>
            <person name="Stolte C."/>
            <person name="Sykes S."/>
            <person name="Yandava C."/>
            <person name="Wortman J."/>
            <person name="Nusbaum C."/>
            <person name="Birren B."/>
        </authorList>
    </citation>
    <scope>NUCLEOTIDE SEQUENCE</scope>
    <source>
        <strain evidence="1">ATCC 64411</strain>
    </source>
</reference>
<evidence type="ECO:0000313" key="3">
    <source>
        <dbReference type="Proteomes" id="UP000011715"/>
    </source>
</evidence>
<reference evidence="2" key="4">
    <citation type="journal article" date="2015" name="G3 (Bethesda)">
        <title>Genome sequences of three phytopathogenic species of the Magnaporthaceae family of fungi.</title>
        <authorList>
            <person name="Okagaki L.H."/>
            <person name="Nunes C.C."/>
            <person name="Sailsbery J."/>
            <person name="Clay B."/>
            <person name="Brown D."/>
            <person name="John T."/>
            <person name="Oh Y."/>
            <person name="Young N."/>
            <person name="Fitzgerald M."/>
            <person name="Haas B.J."/>
            <person name="Zeng Q."/>
            <person name="Young S."/>
            <person name="Adiconis X."/>
            <person name="Fan L."/>
            <person name="Levin J.Z."/>
            <person name="Mitchell T.K."/>
            <person name="Okubara P.A."/>
            <person name="Farman M.L."/>
            <person name="Kohn L.M."/>
            <person name="Birren B."/>
            <person name="Ma L.-J."/>
            <person name="Dean R.A."/>
        </authorList>
    </citation>
    <scope>NUCLEOTIDE SEQUENCE</scope>
    <source>
        <strain evidence="2">ATCC 64411 / 73-15</strain>
    </source>
</reference>
<reference evidence="3" key="2">
    <citation type="submission" date="2010-05" db="EMBL/GenBank/DDBJ databases">
        <title>The genome sequence of Magnaporthe poae strain ATCC 64411.</title>
        <authorList>
            <person name="Ma L.-J."/>
            <person name="Dead R."/>
            <person name="Young S."/>
            <person name="Zeng Q."/>
            <person name="Koehrsen M."/>
            <person name="Alvarado L."/>
            <person name="Berlin A."/>
            <person name="Chapman S.B."/>
            <person name="Chen Z."/>
            <person name="Freedman E."/>
            <person name="Gellesch M."/>
            <person name="Goldberg J."/>
            <person name="Griggs A."/>
            <person name="Gujja S."/>
            <person name="Heilman E.R."/>
            <person name="Heiman D."/>
            <person name="Hepburn T."/>
            <person name="Howarth C."/>
            <person name="Jen D."/>
            <person name="Larson L."/>
            <person name="Mehta T."/>
            <person name="Neiman D."/>
            <person name="Pearson M."/>
            <person name="Roberts A."/>
            <person name="Saif S."/>
            <person name="Shea T."/>
            <person name="Shenoy N."/>
            <person name="Sisk P."/>
            <person name="Stolte C."/>
            <person name="Sykes S."/>
            <person name="Walk T."/>
            <person name="White J."/>
            <person name="Yandava C."/>
            <person name="Haas B."/>
            <person name="Nusbaum C."/>
            <person name="Birren B."/>
        </authorList>
    </citation>
    <scope>NUCLEOTIDE SEQUENCE [LARGE SCALE GENOMIC DNA]</scope>
    <source>
        <strain evidence="3">ATCC 64411 / 73-15</strain>
    </source>
</reference>
<dbReference type="VEuPathDB" id="FungiDB:MAPG_10711"/>